<organism evidence="2">
    <name type="scientific">Arundo donax</name>
    <name type="common">Giant reed</name>
    <name type="synonym">Donax arundinaceus</name>
    <dbReference type="NCBI Taxonomy" id="35708"/>
    <lineage>
        <taxon>Eukaryota</taxon>
        <taxon>Viridiplantae</taxon>
        <taxon>Streptophyta</taxon>
        <taxon>Embryophyta</taxon>
        <taxon>Tracheophyta</taxon>
        <taxon>Spermatophyta</taxon>
        <taxon>Magnoliopsida</taxon>
        <taxon>Liliopsida</taxon>
        <taxon>Poales</taxon>
        <taxon>Poaceae</taxon>
        <taxon>PACMAD clade</taxon>
        <taxon>Arundinoideae</taxon>
        <taxon>Arundineae</taxon>
        <taxon>Arundo</taxon>
    </lineage>
</organism>
<protein>
    <submittedName>
        <fullName evidence="2">Uncharacterized protein</fullName>
    </submittedName>
</protein>
<feature type="region of interest" description="Disordered" evidence="1">
    <location>
        <begin position="68"/>
        <end position="111"/>
    </location>
</feature>
<sequence>MVAATDLERLRLNGSARGVTAFYGGATAGWRGSPPRRAATLTAARSDLHGGSAGSVFHALFFHSGRCASSPDPPAARAPRSRDGADPRRDKRVGAAPRRPSGCGCRRATRL</sequence>
<evidence type="ECO:0000256" key="1">
    <source>
        <dbReference type="SAM" id="MobiDB-lite"/>
    </source>
</evidence>
<accession>A0A0A8ZPA1</accession>
<dbReference type="AlphaFoldDB" id="A0A0A8ZPA1"/>
<evidence type="ECO:0000313" key="2">
    <source>
        <dbReference type="EMBL" id="JAD36652.1"/>
    </source>
</evidence>
<reference evidence="2" key="1">
    <citation type="submission" date="2014-09" db="EMBL/GenBank/DDBJ databases">
        <authorList>
            <person name="Magalhaes I.L.F."/>
            <person name="Oliveira U."/>
            <person name="Santos F.R."/>
            <person name="Vidigal T.H.D.A."/>
            <person name="Brescovit A.D."/>
            <person name="Santos A.J."/>
        </authorList>
    </citation>
    <scope>NUCLEOTIDE SEQUENCE</scope>
    <source>
        <tissue evidence="2">Shoot tissue taken approximately 20 cm above the soil surface</tissue>
    </source>
</reference>
<proteinExistence type="predicted"/>
<feature type="compositionally biased region" description="Basic and acidic residues" evidence="1">
    <location>
        <begin position="80"/>
        <end position="93"/>
    </location>
</feature>
<name>A0A0A8ZPA1_ARUDO</name>
<dbReference type="EMBL" id="GBRH01261243">
    <property type="protein sequence ID" value="JAD36652.1"/>
    <property type="molecule type" value="Transcribed_RNA"/>
</dbReference>
<reference evidence="2" key="2">
    <citation type="journal article" date="2015" name="Data Brief">
        <title>Shoot transcriptome of the giant reed, Arundo donax.</title>
        <authorList>
            <person name="Barrero R.A."/>
            <person name="Guerrero F.D."/>
            <person name="Moolhuijzen P."/>
            <person name="Goolsby J.A."/>
            <person name="Tidwell J."/>
            <person name="Bellgard S.E."/>
            <person name="Bellgard M.I."/>
        </authorList>
    </citation>
    <scope>NUCLEOTIDE SEQUENCE</scope>
    <source>
        <tissue evidence="2">Shoot tissue taken approximately 20 cm above the soil surface</tissue>
    </source>
</reference>